<dbReference type="Proteomes" id="UP001062901">
    <property type="component" value="Unassembled WGS sequence"/>
</dbReference>
<proteinExistence type="predicted"/>
<organism evidence="2 3">
    <name type="scientific">Saccharibacter floricola DSM 15669</name>
    <dbReference type="NCBI Taxonomy" id="1123227"/>
    <lineage>
        <taxon>Bacteria</taxon>
        <taxon>Pseudomonadati</taxon>
        <taxon>Pseudomonadota</taxon>
        <taxon>Alphaproteobacteria</taxon>
        <taxon>Acetobacterales</taxon>
        <taxon>Acetobacteraceae</taxon>
        <taxon>Saccharibacter</taxon>
    </lineage>
</organism>
<evidence type="ECO:0000313" key="2">
    <source>
        <dbReference type="EMBL" id="GBQ07159.1"/>
    </source>
</evidence>
<evidence type="ECO:0000256" key="1">
    <source>
        <dbReference type="SAM" id="SignalP"/>
    </source>
</evidence>
<keyword evidence="1" id="KW-0732">Signal</keyword>
<dbReference type="RefSeq" id="WP_169584117.1">
    <property type="nucleotide sequence ID" value="NZ_BAQD01000021.1"/>
</dbReference>
<comment type="caution">
    <text evidence="2">The sequence shown here is derived from an EMBL/GenBank/DDBJ whole genome shotgun (WGS) entry which is preliminary data.</text>
</comment>
<sequence>MMRFQTMLAGLLGVFVLCTAAHAEEDLSNAPPRFGIAGLPCELYNNPDADHISIHQLAIPWVQGRLSGMDFVRVGFGNQKSFGYLPRDEQNVESRLDDICRAHPSYKLYVAADLIAQQYKQDIQAMTFTDGDENYKWSVGVGGETCTFFNEHEYDGVGFFTWQWFEGAVEGMDNEQKNIDADKAVLGRIKNKDVLERVFAHVCHTDPKEKISFASQIVYLNALKRAAEADRGN</sequence>
<evidence type="ECO:0000313" key="3">
    <source>
        <dbReference type="Proteomes" id="UP001062901"/>
    </source>
</evidence>
<name>A0ABQ0NZ76_9PROT</name>
<accession>A0ABQ0NZ76</accession>
<gene>
    <name evidence="2" type="ORF">AA15669_1256</name>
</gene>
<keyword evidence="3" id="KW-1185">Reference proteome</keyword>
<protein>
    <submittedName>
        <fullName evidence="2">Uncharacterized protein</fullName>
    </submittedName>
</protein>
<feature type="signal peptide" evidence="1">
    <location>
        <begin position="1"/>
        <end position="23"/>
    </location>
</feature>
<feature type="chain" id="PRO_5046144622" evidence="1">
    <location>
        <begin position="24"/>
        <end position="233"/>
    </location>
</feature>
<reference evidence="2" key="1">
    <citation type="submission" date="2013-04" db="EMBL/GenBank/DDBJ databases">
        <title>The genome sequencing project of 58 acetic acid bacteria.</title>
        <authorList>
            <person name="Okamoto-Kainuma A."/>
            <person name="Ishikawa M."/>
            <person name="Umino S."/>
            <person name="Koizumi Y."/>
            <person name="Shiwa Y."/>
            <person name="Yoshikawa H."/>
            <person name="Matsutani M."/>
            <person name="Matsushita K."/>
        </authorList>
    </citation>
    <scope>NUCLEOTIDE SEQUENCE</scope>
    <source>
        <strain evidence="2">DSM 15669</strain>
    </source>
</reference>
<dbReference type="EMBL" id="BAQD01000021">
    <property type="protein sequence ID" value="GBQ07159.1"/>
    <property type="molecule type" value="Genomic_DNA"/>
</dbReference>